<evidence type="ECO:0000256" key="1">
    <source>
        <dbReference type="ARBA" id="ARBA00001936"/>
    </source>
</evidence>
<name>A0A2G5I462_CERBT</name>
<evidence type="ECO:0000256" key="4">
    <source>
        <dbReference type="ARBA" id="ARBA00022801"/>
    </source>
</evidence>
<dbReference type="GO" id="GO:0008081">
    <property type="term" value="F:phosphoric diester hydrolase activity"/>
    <property type="evidence" value="ECO:0007669"/>
    <property type="project" value="TreeGrafter"/>
</dbReference>
<dbReference type="Pfam" id="PF03372">
    <property type="entry name" value="Exo_endo_phos"/>
    <property type="match status" value="1"/>
</dbReference>
<keyword evidence="7" id="KW-0464">Manganese</keyword>
<dbReference type="AlphaFoldDB" id="A0A2G5I462"/>
<dbReference type="PANTHER" id="PTHR22748:SF14">
    <property type="entry name" value="ENDONUCLEASE_EXONUCLEASE_PHOSPHATASE DOMAIN-CONTAINING PROTEIN"/>
    <property type="match status" value="1"/>
</dbReference>
<feature type="site" description="Important for catalytic activity" evidence="8">
    <location>
        <position position="323"/>
    </location>
</feature>
<dbReference type="GO" id="GO:0008311">
    <property type="term" value="F:double-stranded DNA 3'-5' DNA exonuclease activity"/>
    <property type="evidence" value="ECO:0007669"/>
    <property type="project" value="TreeGrafter"/>
</dbReference>
<feature type="site" description="Transition state stabilizer" evidence="8">
    <location>
        <position position="248"/>
    </location>
</feature>
<evidence type="ECO:0000256" key="5">
    <source>
        <dbReference type="ARBA" id="ARBA00022842"/>
    </source>
</evidence>
<dbReference type="GO" id="GO:0003906">
    <property type="term" value="F:DNA-(apurinic or apyrimidinic site) endonuclease activity"/>
    <property type="evidence" value="ECO:0007669"/>
    <property type="project" value="TreeGrafter"/>
</dbReference>
<feature type="active site" description="Proton acceptor" evidence="6">
    <location>
        <position position="352"/>
    </location>
</feature>
<dbReference type="SUPFAM" id="SSF56219">
    <property type="entry name" value="DNase I-like"/>
    <property type="match status" value="1"/>
</dbReference>
<dbReference type="GO" id="GO:0005634">
    <property type="term" value="C:nucleus"/>
    <property type="evidence" value="ECO:0007669"/>
    <property type="project" value="TreeGrafter"/>
</dbReference>
<dbReference type="Proteomes" id="UP001302367">
    <property type="component" value="Chromosome 3"/>
</dbReference>
<evidence type="ECO:0000313" key="11">
    <source>
        <dbReference type="EMBL" id="WPA99545.1"/>
    </source>
</evidence>
<reference evidence="11 13" key="2">
    <citation type="submission" date="2023-09" db="EMBL/GenBank/DDBJ databases">
        <title>Complete-Gapless Cercospora beticola genome.</title>
        <authorList>
            <person name="Wyatt N.A."/>
            <person name="Spanner R.E."/>
            <person name="Bolton M.D."/>
        </authorList>
    </citation>
    <scope>NUCLEOTIDE SEQUENCE [LARGE SCALE GENOMIC DNA]</scope>
    <source>
        <strain evidence="11">Cb09-40</strain>
    </source>
</reference>
<dbReference type="PROSITE" id="PS00727">
    <property type="entry name" value="AP_NUCLEASE_F1_2"/>
    <property type="match status" value="1"/>
</dbReference>
<keyword evidence="3 7" id="KW-0479">Metal-binding</keyword>
<reference evidence="10 12" key="1">
    <citation type="submission" date="2015-10" db="EMBL/GenBank/DDBJ databases">
        <title>The cercosporin biosynthetic gene cluster was horizontally transferred to several fungal lineages and shown to be expanded in Cercospora beticola based on microsynteny with recipient genomes.</title>
        <authorList>
            <person name="De Jonge R."/>
            <person name="Ebert M.K."/>
            <person name="Suttle J.C."/>
            <person name="Jurick Ii W.M."/>
            <person name="Secor G.A."/>
            <person name="Thomma B.P."/>
            <person name="Van De Peer Y."/>
            <person name="Bolton M.D."/>
        </authorList>
    </citation>
    <scope>NUCLEOTIDE SEQUENCE [LARGE SCALE GENOMIC DNA]</scope>
    <source>
        <strain evidence="10 12">09-40</strain>
    </source>
</reference>
<comment type="cofactor">
    <cofactor evidence="1">
        <name>Mn(2+)</name>
        <dbReference type="ChEBI" id="CHEBI:29035"/>
    </cofactor>
</comment>
<accession>A0A2G5I462</accession>
<feature type="binding site" evidence="7">
    <location>
        <position position="352"/>
    </location>
    <ligand>
        <name>Mg(2+)</name>
        <dbReference type="ChEBI" id="CHEBI:18420"/>
        <label>1</label>
    </ligand>
</feature>
<dbReference type="InterPro" id="IPR036691">
    <property type="entry name" value="Endo/exonu/phosph_ase_sf"/>
</dbReference>
<dbReference type="InterPro" id="IPR020848">
    <property type="entry name" value="AP_endonuclease_F1_CS"/>
</dbReference>
<feature type="binding site" evidence="7">
    <location>
        <position position="246"/>
    </location>
    <ligand>
        <name>Mg(2+)</name>
        <dbReference type="ChEBI" id="CHEBI:18420"/>
        <label>1</label>
    </ligand>
</feature>
<evidence type="ECO:0000313" key="12">
    <source>
        <dbReference type="Proteomes" id="UP000230605"/>
    </source>
</evidence>
<dbReference type="Proteomes" id="UP000230605">
    <property type="component" value="Chromosome 3"/>
</dbReference>
<dbReference type="GO" id="GO:0046872">
    <property type="term" value="F:metal ion binding"/>
    <property type="evidence" value="ECO:0007669"/>
    <property type="project" value="UniProtKB-KW"/>
</dbReference>
<feature type="binding site" evidence="7">
    <location>
        <position position="43"/>
    </location>
    <ligand>
        <name>Mg(2+)</name>
        <dbReference type="ChEBI" id="CHEBI:18420"/>
        <label>1</label>
    </ligand>
</feature>
<protein>
    <recommendedName>
        <fullName evidence="9">Endonuclease/exonuclease/phosphatase domain-containing protein</fullName>
    </recommendedName>
</protein>
<dbReference type="InterPro" id="IPR005135">
    <property type="entry name" value="Endo/exonuclease/phosphatase"/>
</dbReference>
<feature type="binding site" evidence="7">
    <location>
        <position position="351"/>
    </location>
    <ligand>
        <name>Mg(2+)</name>
        <dbReference type="ChEBI" id="CHEBI:18420"/>
        <label>1</label>
    </ligand>
</feature>
<gene>
    <name evidence="10" type="ORF">CB0940_02411</name>
    <name evidence="11" type="ORF">RHO25_004163</name>
</gene>
<proteinExistence type="inferred from homology"/>
<feature type="site" description="Interaction with DNA substrate" evidence="8">
    <location>
        <position position="352"/>
    </location>
</feature>
<keyword evidence="13" id="KW-1185">Reference proteome</keyword>
<evidence type="ECO:0000256" key="7">
    <source>
        <dbReference type="PIRSR" id="PIRSR604808-2"/>
    </source>
</evidence>
<feature type="domain" description="Endonuclease/exonuclease/phosphatase" evidence="9">
    <location>
        <begin position="41"/>
        <end position="352"/>
    </location>
</feature>
<keyword evidence="5 7" id="KW-0460">Magnesium</keyword>
<sequence>MSRTISPPPLKRRKLADCAPASVVTPSTPLAPDGTHLRVYSWNVNGISSFLQPSITSFFGPKPSTSPEAERSVQCSLRDVLRKYDWPTVLQLQEVKISPDDQASQRAVHSAVARRAGEDADQPSYRAFFCLPKDKYNARGFGRKVYGVCSIIREDFVAEFGVQLREVEWDLEGRFLVCETQVRAGVPKLAIFNCYLVNGTDAPYKDSETGVVTGTRHDRKLRVHELLQAECRKLEADNVAVILAGDMNVARSRLDGHPNLRTHPLQHCTNRADFETRFLQNSGRDDHDSLRMIDSFRHFHPLQAGYTYYPRHTEFGRSCDRVDLIMLSRTLGPHLTSAGIMATPADRGPSDHVPLYAELHFPSSSREDETAAVNT</sequence>
<evidence type="ECO:0000259" key="9">
    <source>
        <dbReference type="Pfam" id="PF03372"/>
    </source>
</evidence>
<dbReference type="PROSITE" id="PS51435">
    <property type="entry name" value="AP_NUCLEASE_F1_4"/>
    <property type="match status" value="1"/>
</dbReference>
<feature type="active site" evidence="6">
    <location>
        <position position="195"/>
    </location>
</feature>
<evidence type="ECO:0000256" key="3">
    <source>
        <dbReference type="ARBA" id="ARBA00022723"/>
    </source>
</evidence>
<feature type="binding site" evidence="7">
    <location>
        <position position="94"/>
    </location>
    <ligand>
        <name>Mg(2+)</name>
        <dbReference type="ChEBI" id="CHEBI:18420"/>
        <label>1</label>
    </ligand>
</feature>
<evidence type="ECO:0000256" key="2">
    <source>
        <dbReference type="ARBA" id="ARBA00007092"/>
    </source>
</evidence>
<keyword evidence="4" id="KW-0378">Hydrolase</keyword>
<dbReference type="InterPro" id="IPR004808">
    <property type="entry name" value="AP_endonuc_1"/>
</dbReference>
<evidence type="ECO:0000256" key="8">
    <source>
        <dbReference type="PIRSR" id="PIRSR604808-3"/>
    </source>
</evidence>
<dbReference type="EMBL" id="LKMD01000101">
    <property type="protein sequence ID" value="PIA99596.1"/>
    <property type="molecule type" value="Genomic_DNA"/>
</dbReference>
<evidence type="ECO:0000256" key="6">
    <source>
        <dbReference type="PIRSR" id="PIRSR604808-1"/>
    </source>
</evidence>
<organism evidence="10 12">
    <name type="scientific">Cercospora beticola</name>
    <name type="common">Sugarbeet leaf spot fungus</name>
    <dbReference type="NCBI Taxonomy" id="122368"/>
    <lineage>
        <taxon>Eukaryota</taxon>
        <taxon>Fungi</taxon>
        <taxon>Dikarya</taxon>
        <taxon>Ascomycota</taxon>
        <taxon>Pezizomycotina</taxon>
        <taxon>Dothideomycetes</taxon>
        <taxon>Dothideomycetidae</taxon>
        <taxon>Mycosphaerellales</taxon>
        <taxon>Mycosphaerellaceae</taxon>
        <taxon>Cercospora</taxon>
    </lineage>
</organism>
<feature type="binding site" evidence="7">
    <location>
        <position position="248"/>
    </location>
    <ligand>
        <name>Mg(2+)</name>
        <dbReference type="ChEBI" id="CHEBI:18420"/>
        <label>1</label>
    </ligand>
</feature>
<evidence type="ECO:0000313" key="10">
    <source>
        <dbReference type="EMBL" id="PIA99596.1"/>
    </source>
</evidence>
<feature type="active site" description="Proton donor/acceptor" evidence="6">
    <location>
        <position position="246"/>
    </location>
</feature>
<dbReference type="GO" id="GO:0003677">
    <property type="term" value="F:DNA binding"/>
    <property type="evidence" value="ECO:0007669"/>
    <property type="project" value="InterPro"/>
</dbReference>
<comment type="similarity">
    <text evidence="2">Belongs to the DNA repair enzymes AP/ExoA family.</text>
</comment>
<dbReference type="EMBL" id="CP134186">
    <property type="protein sequence ID" value="WPA99545.1"/>
    <property type="molecule type" value="Genomic_DNA"/>
</dbReference>
<dbReference type="PANTHER" id="PTHR22748">
    <property type="entry name" value="AP ENDONUCLEASE"/>
    <property type="match status" value="1"/>
</dbReference>
<evidence type="ECO:0000313" key="13">
    <source>
        <dbReference type="Proteomes" id="UP001302367"/>
    </source>
</evidence>
<dbReference type="GO" id="GO:0006284">
    <property type="term" value="P:base-excision repair"/>
    <property type="evidence" value="ECO:0007669"/>
    <property type="project" value="TreeGrafter"/>
</dbReference>
<dbReference type="OrthoDB" id="498125at2759"/>
<comment type="cofactor">
    <cofactor evidence="7">
        <name>Mg(2+)</name>
        <dbReference type="ChEBI" id="CHEBI:18420"/>
    </cofactor>
    <cofactor evidence="7">
        <name>Mn(2+)</name>
        <dbReference type="ChEBI" id="CHEBI:29035"/>
    </cofactor>
    <text evidence="7">Probably binds two magnesium or manganese ions per subunit.</text>
</comment>
<dbReference type="Gene3D" id="3.60.10.10">
    <property type="entry name" value="Endonuclease/exonuclease/phosphatase"/>
    <property type="match status" value="1"/>
</dbReference>